<keyword evidence="1" id="KW-0472">Membrane</keyword>
<dbReference type="STRING" id="1137284.GCA_001418205_03587"/>
<dbReference type="Pfam" id="PF07331">
    <property type="entry name" value="TctB"/>
    <property type="match status" value="1"/>
</dbReference>
<name>A0A0K6ITL9_9GAMM</name>
<proteinExistence type="predicted"/>
<dbReference type="Proteomes" id="UP000182769">
    <property type="component" value="Unassembled WGS sequence"/>
</dbReference>
<dbReference type="InterPro" id="IPR009936">
    <property type="entry name" value="DUF1468"/>
</dbReference>
<evidence type="ECO:0000259" key="2">
    <source>
        <dbReference type="Pfam" id="PF07331"/>
    </source>
</evidence>
<protein>
    <submittedName>
        <fullName evidence="3">Tripartite tricarboxylate transporter TctB family</fullName>
    </submittedName>
</protein>
<keyword evidence="1" id="KW-0812">Transmembrane</keyword>
<sequence>MINLDRILGLLLLTLAVAYGWGAFNFPAAFAGPESVGPATFPKILAFLIGFCSVYMIVKPDTVEEGLKTKALPELLLVLAVLVLYVFIMEPLGFILATSLMVAVLCWRMGVKPFHAAITGLCSSTLVFLLFHFGLALPLPIGPWEAVWKL</sequence>
<keyword evidence="4" id="KW-1185">Reference proteome</keyword>
<feature type="domain" description="DUF1468" evidence="2">
    <location>
        <begin position="7"/>
        <end position="140"/>
    </location>
</feature>
<feature type="transmembrane region" description="Helical" evidence="1">
    <location>
        <begin position="70"/>
        <end position="88"/>
    </location>
</feature>
<dbReference type="RefSeq" id="WP_055464593.1">
    <property type="nucleotide sequence ID" value="NZ_CYHG01000018.1"/>
</dbReference>
<reference evidence="4" key="1">
    <citation type="submission" date="2015-08" db="EMBL/GenBank/DDBJ databases">
        <authorList>
            <person name="Varghese N."/>
        </authorList>
    </citation>
    <scope>NUCLEOTIDE SEQUENCE [LARGE SCALE GENOMIC DNA]</scope>
    <source>
        <strain evidence="4">JCM 18476</strain>
    </source>
</reference>
<gene>
    <name evidence="3" type="ORF">Ga0061065_11819</name>
</gene>
<organism evidence="3 4">
    <name type="scientific">Marinomonas fungiae</name>
    <dbReference type="NCBI Taxonomy" id="1137284"/>
    <lineage>
        <taxon>Bacteria</taxon>
        <taxon>Pseudomonadati</taxon>
        <taxon>Pseudomonadota</taxon>
        <taxon>Gammaproteobacteria</taxon>
        <taxon>Oceanospirillales</taxon>
        <taxon>Oceanospirillaceae</taxon>
        <taxon>Marinomonas</taxon>
    </lineage>
</organism>
<dbReference type="EMBL" id="CYHG01000018">
    <property type="protein sequence ID" value="CUB06450.1"/>
    <property type="molecule type" value="Genomic_DNA"/>
</dbReference>
<evidence type="ECO:0000256" key="1">
    <source>
        <dbReference type="SAM" id="Phobius"/>
    </source>
</evidence>
<keyword evidence="1" id="KW-1133">Transmembrane helix</keyword>
<feature type="transmembrane region" description="Helical" evidence="1">
    <location>
        <begin position="118"/>
        <end position="141"/>
    </location>
</feature>
<dbReference type="AlphaFoldDB" id="A0A0K6ITL9"/>
<accession>A0A0K6ITL9</accession>
<feature type="transmembrane region" description="Helical" evidence="1">
    <location>
        <begin position="41"/>
        <end position="58"/>
    </location>
</feature>
<dbReference type="OrthoDB" id="5519430at2"/>
<evidence type="ECO:0000313" key="4">
    <source>
        <dbReference type="Proteomes" id="UP000182769"/>
    </source>
</evidence>
<evidence type="ECO:0000313" key="3">
    <source>
        <dbReference type="EMBL" id="CUB06450.1"/>
    </source>
</evidence>